<dbReference type="Pfam" id="PF17161">
    <property type="entry name" value="DUF5123"/>
    <property type="match status" value="1"/>
</dbReference>
<dbReference type="EMBL" id="QRJR01000020">
    <property type="protein sequence ID" value="RHH43035.1"/>
    <property type="molecule type" value="Genomic_DNA"/>
</dbReference>
<dbReference type="InterPro" id="IPR033427">
    <property type="entry name" value="DUF5123"/>
</dbReference>
<dbReference type="InterPro" id="IPR036116">
    <property type="entry name" value="FN3_sf"/>
</dbReference>
<dbReference type="RefSeq" id="WP_115484976.1">
    <property type="nucleotide sequence ID" value="NZ_CP134818.1"/>
</dbReference>
<dbReference type="Gene3D" id="2.60.40.10">
    <property type="entry name" value="Immunoglobulins"/>
    <property type="match status" value="1"/>
</dbReference>
<dbReference type="PROSITE" id="PS51257">
    <property type="entry name" value="PROKAR_LIPOPROTEIN"/>
    <property type="match status" value="1"/>
</dbReference>
<dbReference type="InterPro" id="IPR013783">
    <property type="entry name" value="Ig-like_fold"/>
</dbReference>
<dbReference type="InterPro" id="IPR011050">
    <property type="entry name" value="Pectin_lyase_fold/virulence"/>
</dbReference>
<dbReference type="CDD" id="cd00063">
    <property type="entry name" value="FN3"/>
    <property type="match status" value="1"/>
</dbReference>
<evidence type="ECO:0000313" key="2">
    <source>
        <dbReference type="EMBL" id="RHH43035.1"/>
    </source>
</evidence>
<reference evidence="2 3" key="1">
    <citation type="submission" date="2018-08" db="EMBL/GenBank/DDBJ databases">
        <title>A genome reference for cultivated species of the human gut microbiota.</title>
        <authorList>
            <person name="Zou Y."/>
            <person name="Xue W."/>
            <person name="Luo G."/>
        </authorList>
    </citation>
    <scope>NUCLEOTIDE SEQUENCE [LARGE SCALE GENOMIC DNA]</scope>
    <source>
        <strain evidence="2 3">AM17-48</strain>
    </source>
</reference>
<comment type="caution">
    <text evidence="2">The sequence shown here is derived from an EMBL/GenBank/DDBJ whole genome shotgun (WGS) entry which is preliminary data.</text>
</comment>
<gene>
    <name evidence="2" type="ORF">DW206_18240</name>
</gene>
<sequence>MNNMKANKYTNMLITGAFVLVLASCVDDNDWGTDSSYNRPFSPHDISVSAEATNATIEFDRLSSVDYYLLELNQDSLYMEDYHEGSRIDTVRTSPYSLTELAGETVYFLRLKAVSSSSATTASKWSYYEDGQKRSFKTKGEQIFESITSADRAENSIRLSWATGMDVTHIEVSVVDDGGGKTLLKTVTLTADQIQAGACVVDGLEPTTTYSFVIYNGAAKRGERTATTAAAMPDGDLKYTLEDGITVITTTLIEELVEQAQAASGNTSVGVTIGIPAGVTVDMNGVSEIGEITTLTVPEGASITFFGLAGAEKPVLNFPKTLEIGGTHGYIRFENVIIKDGGAGYLINQSNAMQVEELSFKDCEIPSLARSLVRLQGSSIKTIGTLNIDNCVVTNQGSEAYAFLYWNNAAYTVSNVNITNSTFNTMLHSFADVRNSTTGTFNISNCTFYNVVAASRYLFDARSVVSVTVQNTIFGKTNGDGVNGIRITGTPTIIDVYKTSDCNFSSYGFNADRGETPVSSADLFANPDEGDFTILESRLKSLGDPRWNNE</sequence>
<dbReference type="Proteomes" id="UP000283329">
    <property type="component" value="Unassembled WGS sequence"/>
</dbReference>
<protein>
    <submittedName>
        <fullName evidence="2">DUF5123 domain-containing protein</fullName>
    </submittedName>
</protein>
<evidence type="ECO:0000259" key="1">
    <source>
        <dbReference type="Pfam" id="PF17161"/>
    </source>
</evidence>
<organism evidence="2 3">
    <name type="scientific">Bacteroides ovatus</name>
    <dbReference type="NCBI Taxonomy" id="28116"/>
    <lineage>
        <taxon>Bacteria</taxon>
        <taxon>Pseudomonadati</taxon>
        <taxon>Bacteroidota</taxon>
        <taxon>Bacteroidia</taxon>
        <taxon>Bacteroidales</taxon>
        <taxon>Bacteroidaceae</taxon>
        <taxon>Bacteroides</taxon>
    </lineage>
</organism>
<proteinExistence type="predicted"/>
<feature type="domain" description="DUF5123" evidence="1">
    <location>
        <begin position="441"/>
        <end position="547"/>
    </location>
</feature>
<name>A0A414WWF4_BACOV</name>
<dbReference type="SUPFAM" id="SSF51126">
    <property type="entry name" value="Pectin lyase-like"/>
    <property type="match status" value="1"/>
</dbReference>
<accession>A0A414WWF4</accession>
<dbReference type="InterPro" id="IPR003961">
    <property type="entry name" value="FN3_dom"/>
</dbReference>
<evidence type="ECO:0000313" key="3">
    <source>
        <dbReference type="Proteomes" id="UP000283329"/>
    </source>
</evidence>
<dbReference type="SUPFAM" id="SSF49265">
    <property type="entry name" value="Fibronectin type III"/>
    <property type="match status" value="1"/>
</dbReference>
<dbReference type="AlphaFoldDB" id="A0A414WWF4"/>